<proteinExistence type="inferred from homology"/>
<evidence type="ECO:0000259" key="6">
    <source>
        <dbReference type="Pfam" id="PF00900"/>
    </source>
</evidence>
<dbReference type="InterPro" id="IPR036986">
    <property type="entry name" value="S4_RNA-bd_sf"/>
</dbReference>
<reference evidence="7" key="1">
    <citation type="submission" date="2018-05" db="EMBL/GenBank/DDBJ databases">
        <authorList>
            <person name="Lanie J.A."/>
            <person name="Ng W.-L."/>
            <person name="Kazmierczak K.M."/>
            <person name="Andrzejewski T.M."/>
            <person name="Davidsen T.M."/>
            <person name="Wayne K.J."/>
            <person name="Tettelin H."/>
            <person name="Glass J.I."/>
            <person name="Rusch D."/>
            <person name="Podicherti R."/>
            <person name="Tsui H.-C.T."/>
            <person name="Winkler M.E."/>
        </authorList>
    </citation>
    <scope>NUCLEOTIDE SEQUENCE</scope>
</reference>
<keyword evidence="4" id="KW-0689">Ribosomal protein</keyword>
<dbReference type="InterPro" id="IPR000876">
    <property type="entry name" value="Ribosomal_eS4"/>
</dbReference>
<dbReference type="GO" id="GO:0003735">
    <property type="term" value="F:structural constituent of ribosome"/>
    <property type="evidence" value="ECO:0007669"/>
    <property type="project" value="InterPro"/>
</dbReference>
<accession>A0A381YDY0</accession>
<dbReference type="Pfam" id="PF00900">
    <property type="entry name" value="Ribosomal_S4e"/>
    <property type="match status" value="1"/>
</dbReference>
<dbReference type="EMBL" id="UINC01017917">
    <property type="protein sequence ID" value="SVA74791.1"/>
    <property type="molecule type" value="Genomic_DNA"/>
</dbReference>
<dbReference type="InterPro" id="IPR013845">
    <property type="entry name" value="Ribosomal_eS4_central_region"/>
</dbReference>
<evidence type="ECO:0000256" key="5">
    <source>
        <dbReference type="ARBA" id="ARBA00023274"/>
    </source>
</evidence>
<feature type="domain" description="Small ribosomal subunit protein eS4 central region" evidence="6">
    <location>
        <begin position="69"/>
        <end position="137"/>
    </location>
</feature>
<dbReference type="Gene3D" id="2.30.30.30">
    <property type="match status" value="1"/>
</dbReference>
<evidence type="ECO:0000256" key="2">
    <source>
        <dbReference type="ARBA" id="ARBA00022730"/>
    </source>
</evidence>
<evidence type="ECO:0000256" key="4">
    <source>
        <dbReference type="ARBA" id="ARBA00022980"/>
    </source>
</evidence>
<dbReference type="Gene3D" id="3.10.290.10">
    <property type="entry name" value="RNA-binding S4 domain"/>
    <property type="match status" value="1"/>
</dbReference>
<dbReference type="PANTHER" id="PTHR11581:SF0">
    <property type="entry name" value="SMALL RIBOSOMAL SUBUNIT PROTEIN ES4"/>
    <property type="match status" value="1"/>
</dbReference>
<dbReference type="AlphaFoldDB" id="A0A381YDY0"/>
<name>A0A381YDY0_9ZZZZ</name>
<evidence type="ECO:0000256" key="3">
    <source>
        <dbReference type="ARBA" id="ARBA00022884"/>
    </source>
</evidence>
<dbReference type="GO" id="GO:0022627">
    <property type="term" value="C:cytosolic small ribosomal subunit"/>
    <property type="evidence" value="ECO:0007669"/>
    <property type="project" value="TreeGrafter"/>
</dbReference>
<evidence type="ECO:0000313" key="7">
    <source>
        <dbReference type="EMBL" id="SVA74791.1"/>
    </source>
</evidence>
<dbReference type="InterPro" id="IPR014722">
    <property type="entry name" value="Rib_uL2_dom2"/>
</dbReference>
<dbReference type="Gene3D" id="2.40.50.740">
    <property type="match status" value="1"/>
</dbReference>
<keyword evidence="5" id="KW-0687">Ribonucleoprotein</keyword>
<protein>
    <recommendedName>
        <fullName evidence="6">Small ribosomal subunit protein eS4 central region domain-containing protein</fullName>
    </recommendedName>
</protein>
<organism evidence="7">
    <name type="scientific">marine metagenome</name>
    <dbReference type="NCBI Taxonomy" id="408172"/>
    <lineage>
        <taxon>unclassified sequences</taxon>
        <taxon>metagenomes</taxon>
        <taxon>ecological metagenomes</taxon>
    </lineage>
</organism>
<sequence>MPGKHSLEGALPISTILRDYLKVCDNLREAKIILNNGDVMIDQRIVRKQKSPVGLMDVISLPKLKMNVRGMLDRHGRIEFVPIKPAEAKWKLVRVEDKTTVKEGKIQLNLHDGTNILSKEKVKTGDVLQLGLPDMKVKKVLKFKDGAQSLIIGGSHVGSIATVKGQETTRSTKPNLVMYDDFQTIRPYSFVVGEKKAMVSLPEVKL</sequence>
<dbReference type="GO" id="GO:0006412">
    <property type="term" value="P:translation"/>
    <property type="evidence" value="ECO:0007669"/>
    <property type="project" value="InterPro"/>
</dbReference>
<gene>
    <name evidence="7" type="ORF">METZ01_LOCUS127645</name>
</gene>
<comment type="similarity">
    <text evidence="1">Belongs to the eukaryotic ribosomal protein eS4 family.</text>
</comment>
<dbReference type="GO" id="GO:0019843">
    <property type="term" value="F:rRNA binding"/>
    <property type="evidence" value="ECO:0007669"/>
    <property type="project" value="UniProtKB-KW"/>
</dbReference>
<keyword evidence="3" id="KW-0694">RNA-binding</keyword>
<dbReference type="InterPro" id="IPR038237">
    <property type="entry name" value="Ribosomal_eS4_central_sf"/>
</dbReference>
<dbReference type="PANTHER" id="PTHR11581">
    <property type="entry name" value="30S/40S RIBOSOMAL PROTEIN S4"/>
    <property type="match status" value="1"/>
</dbReference>
<keyword evidence="2" id="KW-0699">rRNA-binding</keyword>
<dbReference type="PROSITE" id="PS50889">
    <property type="entry name" value="S4"/>
    <property type="match status" value="1"/>
</dbReference>
<evidence type="ECO:0000256" key="1">
    <source>
        <dbReference type="ARBA" id="ARBA00007500"/>
    </source>
</evidence>